<dbReference type="EMBL" id="MU001632">
    <property type="protein sequence ID" value="KAF2486204.1"/>
    <property type="molecule type" value="Genomic_DNA"/>
</dbReference>
<protein>
    <submittedName>
        <fullName evidence="3">CoA-transferase family III domain-containing protein</fullName>
    </submittedName>
</protein>
<reference evidence="3" key="1">
    <citation type="journal article" date="2020" name="Stud. Mycol.">
        <title>101 Dothideomycetes genomes: a test case for predicting lifestyles and emergence of pathogens.</title>
        <authorList>
            <person name="Haridas S."/>
            <person name="Albert R."/>
            <person name="Binder M."/>
            <person name="Bloem J."/>
            <person name="Labutti K."/>
            <person name="Salamov A."/>
            <person name="Andreopoulos B."/>
            <person name="Baker S."/>
            <person name="Barry K."/>
            <person name="Bills G."/>
            <person name="Bluhm B."/>
            <person name="Cannon C."/>
            <person name="Castanera R."/>
            <person name="Culley D."/>
            <person name="Daum C."/>
            <person name="Ezra D."/>
            <person name="Gonzalez J."/>
            <person name="Henrissat B."/>
            <person name="Kuo A."/>
            <person name="Liang C."/>
            <person name="Lipzen A."/>
            <person name="Lutzoni F."/>
            <person name="Magnuson J."/>
            <person name="Mondo S."/>
            <person name="Nolan M."/>
            <person name="Ohm R."/>
            <person name="Pangilinan J."/>
            <person name="Park H.-J."/>
            <person name="Ramirez L."/>
            <person name="Alfaro M."/>
            <person name="Sun H."/>
            <person name="Tritt A."/>
            <person name="Yoshinaga Y."/>
            <person name="Zwiers L.-H."/>
            <person name="Turgeon B."/>
            <person name="Goodwin S."/>
            <person name="Spatafora J."/>
            <person name="Crous P."/>
            <person name="Grigoriev I."/>
        </authorList>
    </citation>
    <scope>NUCLEOTIDE SEQUENCE</scope>
    <source>
        <strain evidence="3">CBS 113389</strain>
    </source>
</reference>
<comment type="similarity">
    <text evidence="1">Belongs to the CoA-transferase III family.</text>
</comment>
<evidence type="ECO:0000313" key="4">
    <source>
        <dbReference type="Proteomes" id="UP000799767"/>
    </source>
</evidence>
<evidence type="ECO:0000256" key="1">
    <source>
        <dbReference type="ARBA" id="ARBA00008383"/>
    </source>
</evidence>
<dbReference type="SUPFAM" id="SSF89796">
    <property type="entry name" value="CoA-transferase family III (CaiB/BaiF)"/>
    <property type="match status" value="1"/>
</dbReference>
<dbReference type="PANTHER" id="PTHR48207">
    <property type="entry name" value="SUCCINATE--HYDROXYMETHYLGLUTARATE COA-TRANSFERASE"/>
    <property type="match status" value="1"/>
</dbReference>
<organism evidence="3 4">
    <name type="scientific">Neohortaea acidophila</name>
    <dbReference type="NCBI Taxonomy" id="245834"/>
    <lineage>
        <taxon>Eukaryota</taxon>
        <taxon>Fungi</taxon>
        <taxon>Dikarya</taxon>
        <taxon>Ascomycota</taxon>
        <taxon>Pezizomycotina</taxon>
        <taxon>Dothideomycetes</taxon>
        <taxon>Dothideomycetidae</taxon>
        <taxon>Mycosphaerellales</taxon>
        <taxon>Teratosphaeriaceae</taxon>
        <taxon>Neohortaea</taxon>
    </lineage>
</organism>
<dbReference type="OrthoDB" id="5863171at2759"/>
<dbReference type="RefSeq" id="XP_033592773.1">
    <property type="nucleotide sequence ID" value="XM_033737889.1"/>
</dbReference>
<dbReference type="GeneID" id="54478891"/>
<dbReference type="InterPro" id="IPR044855">
    <property type="entry name" value="CoA-Trfase_III_dom3_sf"/>
</dbReference>
<dbReference type="PANTHER" id="PTHR48207:SF3">
    <property type="entry name" value="SUCCINATE--HYDROXYMETHYLGLUTARATE COA-TRANSFERASE"/>
    <property type="match status" value="1"/>
</dbReference>
<dbReference type="Gene3D" id="3.30.1540.10">
    <property type="entry name" value="formyl-coa transferase, domain 3"/>
    <property type="match status" value="1"/>
</dbReference>
<dbReference type="Proteomes" id="UP000799767">
    <property type="component" value="Unassembled WGS sequence"/>
</dbReference>
<gene>
    <name evidence="3" type="ORF">BDY17DRAFT_331646</name>
</gene>
<dbReference type="InterPro" id="IPR023606">
    <property type="entry name" value="CoA-Trfase_III_dom_1_sf"/>
</dbReference>
<sequence>MQSIQSAASRSLLARPQGLPCILSRRNGTRWRLSRPKASQKSYSSPSAAAALSGIRVLDLSRVLAGPYCAQILADYGADVIKIEDPERGDDTRYIRLANEEAAWKPNIGPMSVYFAVCNRNKRSVRLNLKHARGKEIFLDMVKDADILIENFKRGSMEKLGLGFDVLSEINPRLIFASVSGYGPDGPYAQRAGYDMITEAGLLHLQGERDRAPVKAGIAITDLTTGLYMHGAILAALQARHHTGRGQKLDGSLFETQIALLTQSAMAWLNLGQEAQRWGSQHSSVVPYDAFKTKDIYLVCGAVNDVQFKKFCTILGQPELASDERFKNNYSRVMNRDELNKILKGLFLLKTTDEWLEAFDGSGLPYGAINTMERVFKHPQTAARDMVVEMPFEPATSGKFSLLGPAVKFSDTEPTIRRPPPLHGQHTDEVLADFGVGDAEINKLRQEGVI</sequence>
<dbReference type="AlphaFoldDB" id="A0A6A6Q2I4"/>
<accession>A0A6A6Q2I4</accession>
<dbReference type="InterPro" id="IPR050483">
    <property type="entry name" value="CoA-transferase_III_domain"/>
</dbReference>
<dbReference type="Pfam" id="PF02515">
    <property type="entry name" value="CoA_transf_3"/>
    <property type="match status" value="1"/>
</dbReference>
<evidence type="ECO:0000313" key="3">
    <source>
        <dbReference type="EMBL" id="KAF2486204.1"/>
    </source>
</evidence>
<dbReference type="GO" id="GO:0005739">
    <property type="term" value="C:mitochondrion"/>
    <property type="evidence" value="ECO:0007669"/>
    <property type="project" value="TreeGrafter"/>
</dbReference>
<keyword evidence="4" id="KW-1185">Reference proteome</keyword>
<keyword evidence="2 3" id="KW-0808">Transferase</keyword>
<dbReference type="Gene3D" id="3.40.50.10540">
    <property type="entry name" value="Crotonobetainyl-coa:carnitine coa-transferase, domain 1"/>
    <property type="match status" value="1"/>
</dbReference>
<name>A0A6A6Q2I4_9PEZI</name>
<dbReference type="GO" id="GO:0047369">
    <property type="term" value="F:succinate-hydroxymethylglutarate CoA-transferase activity"/>
    <property type="evidence" value="ECO:0007669"/>
    <property type="project" value="TreeGrafter"/>
</dbReference>
<evidence type="ECO:0000256" key="2">
    <source>
        <dbReference type="ARBA" id="ARBA00022679"/>
    </source>
</evidence>
<dbReference type="InterPro" id="IPR003673">
    <property type="entry name" value="CoA-Trfase_fam_III"/>
</dbReference>
<proteinExistence type="inferred from homology"/>